<dbReference type="SFLD" id="SFLDG00002">
    <property type="entry name" value="C1.7:_P-type_atpase_like"/>
    <property type="match status" value="1"/>
</dbReference>
<dbReference type="NCBIfam" id="TIGR01525">
    <property type="entry name" value="ATPase-IB_hvy"/>
    <property type="match status" value="1"/>
</dbReference>
<sequence>MPEATEPIHCFHCGEPVPAGTDYPIRYESEIKPACCRGCQAVAQTIIDSGNADYYRLRTDMPRTPEAALEELKQLKLYDLPEVQQSFVKTEGEVREANLILEGIVCAACVWLNERHLRQLPGVLAADINFSTHRARVRWDSGRIELSEILHAVQEIGYLAYPFDPGRQEELFRKERETAIRRLAIAGLGMMQVMMYAVPVYLADAGTMGLDLQALMRFASLILTTPVVFYSAWPFFQGAWRDLKLRRAGMDVPVALGVGSAYVASIYGTFTSSPDVYFDSVTMFIFFLLTGRFLEMNARKRSAEAAESLVKLIPAAATRLPHWPGGRDEELVAAVKLTPGDHVLIGPGDSFPADGTVAEGESSVDESLLTGESHPLAKHPGSTVIGGTINLASPLVIRVDKIGADTVLSGIVRLLDRALAEKPRLALLADRVASWFVLGLLAVAATVATTWYFVDPGRAFWITVSVLVVSCPCALALATPAALTAALGRLTRMGLLSTRGHALETLAHASDFVFDKTGTLTTGEFQLRACVVERGDRAAALALAAALEQGSTHPVATALREAAGPLTTAASQLRYQPGQGIEGHVDGRVYRLGTPAFVAAQAAAMEAGMTVVGLADADGPIAWFGLGDEVRPQAAELVARLKGMGMRLHLFSGDRPENVVALAHRLGIEDARGGMLPEDKLNAVKALQGAGAVVAMTGDGVNDAPVLAQAQVSVAIDQGAEAAQAAADMVLLSSELSRLADGVRVARKTQTIIKQNLAWSVLYNGIAIPAAAMGHVTPWLAGIGMSLSSLLVVLNAMRLSGYKGDPSEYSPATGTQEG</sequence>
<dbReference type="Pfam" id="PF00403">
    <property type="entry name" value="HMA"/>
    <property type="match status" value="1"/>
</dbReference>
<evidence type="ECO:0000256" key="11">
    <source>
        <dbReference type="ARBA" id="ARBA00022967"/>
    </source>
</evidence>
<dbReference type="PANTHER" id="PTHR43520:SF5">
    <property type="entry name" value="CATION-TRANSPORTING P-TYPE ATPASE-RELATED"/>
    <property type="match status" value="1"/>
</dbReference>
<feature type="transmembrane region" description="Helical" evidence="15">
    <location>
        <begin position="432"/>
        <end position="454"/>
    </location>
</feature>
<evidence type="ECO:0000313" key="18">
    <source>
        <dbReference type="Proteomes" id="UP000295443"/>
    </source>
</evidence>
<feature type="domain" description="HMA" evidence="16">
    <location>
        <begin position="95"/>
        <end position="161"/>
    </location>
</feature>
<dbReference type="Gene3D" id="2.70.150.10">
    <property type="entry name" value="Calcium-transporting ATPase, cytoplasmic transduction domain A"/>
    <property type="match status" value="1"/>
</dbReference>
<keyword evidence="11" id="KW-1278">Translocase</keyword>
<dbReference type="PROSITE" id="PS50846">
    <property type="entry name" value="HMA_2"/>
    <property type="match status" value="1"/>
</dbReference>
<dbReference type="SUPFAM" id="SSF56784">
    <property type="entry name" value="HAD-like"/>
    <property type="match status" value="1"/>
</dbReference>
<dbReference type="OrthoDB" id="8552577at2"/>
<evidence type="ECO:0000256" key="5">
    <source>
        <dbReference type="ARBA" id="ARBA00022553"/>
    </source>
</evidence>
<keyword evidence="8 15" id="KW-0547">Nucleotide-binding</keyword>
<evidence type="ECO:0000256" key="12">
    <source>
        <dbReference type="ARBA" id="ARBA00022989"/>
    </source>
</evidence>
<dbReference type="GO" id="GO:0016887">
    <property type="term" value="F:ATP hydrolysis activity"/>
    <property type="evidence" value="ECO:0007669"/>
    <property type="project" value="InterPro"/>
</dbReference>
<keyword evidence="18" id="KW-1185">Reference proteome</keyword>
<dbReference type="GO" id="GO:0005886">
    <property type="term" value="C:plasma membrane"/>
    <property type="evidence" value="ECO:0007669"/>
    <property type="project" value="UniProtKB-SubCell"/>
</dbReference>
<keyword evidence="5" id="KW-0597">Phosphoprotein</keyword>
<dbReference type="Pfam" id="PF00122">
    <property type="entry name" value="E1-E2_ATPase"/>
    <property type="match status" value="1"/>
</dbReference>
<name>A0A4R1BGK9_9PROT</name>
<evidence type="ECO:0000256" key="4">
    <source>
        <dbReference type="ARBA" id="ARBA00022475"/>
    </source>
</evidence>
<dbReference type="EMBL" id="SJZB01000018">
    <property type="protein sequence ID" value="TCJ16297.1"/>
    <property type="molecule type" value="Genomic_DNA"/>
</dbReference>
<dbReference type="InterPro" id="IPR059000">
    <property type="entry name" value="ATPase_P-type_domA"/>
</dbReference>
<dbReference type="SUPFAM" id="SSF81653">
    <property type="entry name" value="Calcium ATPase, transduction domain A"/>
    <property type="match status" value="1"/>
</dbReference>
<proteinExistence type="inferred from homology"/>
<evidence type="ECO:0000256" key="6">
    <source>
        <dbReference type="ARBA" id="ARBA00022692"/>
    </source>
</evidence>
<dbReference type="GO" id="GO:0005507">
    <property type="term" value="F:copper ion binding"/>
    <property type="evidence" value="ECO:0007669"/>
    <property type="project" value="TreeGrafter"/>
</dbReference>
<dbReference type="InterPro" id="IPR001757">
    <property type="entry name" value="P_typ_ATPase"/>
</dbReference>
<keyword evidence="6 15" id="KW-0812">Transmembrane</keyword>
<evidence type="ECO:0000256" key="3">
    <source>
        <dbReference type="ARBA" id="ARBA00022448"/>
    </source>
</evidence>
<feature type="transmembrane region" description="Helical" evidence="15">
    <location>
        <begin position="460"/>
        <end position="487"/>
    </location>
</feature>
<dbReference type="GO" id="GO:0005524">
    <property type="term" value="F:ATP binding"/>
    <property type="evidence" value="ECO:0007669"/>
    <property type="project" value="UniProtKB-UniRule"/>
</dbReference>
<keyword evidence="12 15" id="KW-1133">Transmembrane helix</keyword>
<dbReference type="FunFam" id="2.70.150.10:FF:000002">
    <property type="entry name" value="Copper-transporting ATPase 1, putative"/>
    <property type="match status" value="1"/>
</dbReference>
<protein>
    <submittedName>
        <fullName evidence="17">Cadmium-translocating P-type ATPase</fullName>
        <ecNumber evidence="17">3.6.3.3</ecNumber>
    </submittedName>
</protein>
<keyword evidence="10" id="KW-0460">Magnesium</keyword>
<dbReference type="InterPro" id="IPR008250">
    <property type="entry name" value="ATPase_P-typ_transduc_dom_A_sf"/>
</dbReference>
<keyword evidence="3" id="KW-0813">Transport</keyword>
<keyword evidence="4 15" id="KW-1003">Cell membrane</keyword>
<dbReference type="InterPro" id="IPR021993">
    <property type="entry name" value="ATPase-cat-bd"/>
</dbReference>
<feature type="transmembrane region" description="Helical" evidence="15">
    <location>
        <begin position="183"/>
        <end position="202"/>
    </location>
</feature>
<keyword evidence="7 15" id="KW-0479">Metal-binding</keyword>
<feature type="transmembrane region" description="Helical" evidence="15">
    <location>
        <begin position="276"/>
        <end position="294"/>
    </location>
</feature>
<dbReference type="InterPro" id="IPR036412">
    <property type="entry name" value="HAD-like_sf"/>
</dbReference>
<feature type="transmembrane region" description="Helical" evidence="15">
    <location>
        <begin position="248"/>
        <end position="270"/>
    </location>
</feature>
<dbReference type="InterPro" id="IPR023299">
    <property type="entry name" value="ATPase_P-typ_cyto_dom_N"/>
</dbReference>
<comment type="caution">
    <text evidence="17">The sequence shown here is derived from an EMBL/GenBank/DDBJ whole genome shotgun (WGS) entry which is preliminary data.</text>
</comment>
<gene>
    <name evidence="17" type="primary">cadA</name>
    <name evidence="17" type="ORF">EZJ19_05175</name>
</gene>
<keyword evidence="17" id="KW-0378">Hydrolase</keyword>
<dbReference type="InterPro" id="IPR023298">
    <property type="entry name" value="ATPase_P-typ_TM_dom_sf"/>
</dbReference>
<dbReference type="Pfam" id="PF12156">
    <property type="entry name" value="ATPase-cat_bd"/>
    <property type="match status" value="1"/>
</dbReference>
<dbReference type="NCBIfam" id="TIGR01511">
    <property type="entry name" value="ATPase-IB1_Cu"/>
    <property type="match status" value="1"/>
</dbReference>
<dbReference type="Pfam" id="PF00702">
    <property type="entry name" value="Hydrolase"/>
    <property type="match status" value="1"/>
</dbReference>
<evidence type="ECO:0000256" key="10">
    <source>
        <dbReference type="ARBA" id="ARBA00022842"/>
    </source>
</evidence>
<evidence type="ECO:0000256" key="2">
    <source>
        <dbReference type="ARBA" id="ARBA00006024"/>
    </source>
</evidence>
<dbReference type="InterPro" id="IPR036163">
    <property type="entry name" value="HMA_dom_sf"/>
</dbReference>
<dbReference type="AlphaFoldDB" id="A0A4R1BGK9"/>
<dbReference type="EC" id="3.6.3.3" evidence="17"/>
<evidence type="ECO:0000256" key="9">
    <source>
        <dbReference type="ARBA" id="ARBA00022840"/>
    </source>
</evidence>
<comment type="subcellular location">
    <subcellularLocation>
        <location evidence="1">Cell membrane</location>
        <topology evidence="1">Multi-pass membrane protein</topology>
    </subcellularLocation>
</comment>
<evidence type="ECO:0000256" key="1">
    <source>
        <dbReference type="ARBA" id="ARBA00004651"/>
    </source>
</evidence>
<reference evidence="17 18" key="1">
    <citation type="submission" date="2019-03" db="EMBL/GenBank/DDBJ databases">
        <title>Genome sequence of Thiobacillaceae bacterium LSR1, a sulfur-oxidizing bacterium isolated from freshwater sediment.</title>
        <authorList>
            <person name="Li S."/>
        </authorList>
    </citation>
    <scope>NUCLEOTIDE SEQUENCE [LARGE SCALE GENOMIC DNA]</scope>
    <source>
        <strain evidence="17 18">LSR1</strain>
    </source>
</reference>
<dbReference type="InterPro" id="IPR044492">
    <property type="entry name" value="P_typ_ATPase_HD_dom"/>
</dbReference>
<keyword evidence="9 15" id="KW-0067">ATP-binding</keyword>
<evidence type="ECO:0000256" key="15">
    <source>
        <dbReference type="RuleBase" id="RU362081"/>
    </source>
</evidence>
<dbReference type="SUPFAM" id="SSF55008">
    <property type="entry name" value="HMA, heavy metal-associated domain"/>
    <property type="match status" value="1"/>
</dbReference>
<dbReference type="GO" id="GO:0055070">
    <property type="term" value="P:copper ion homeostasis"/>
    <property type="evidence" value="ECO:0007669"/>
    <property type="project" value="TreeGrafter"/>
</dbReference>
<dbReference type="Gene3D" id="3.40.50.1000">
    <property type="entry name" value="HAD superfamily/HAD-like"/>
    <property type="match status" value="1"/>
</dbReference>
<dbReference type="SUPFAM" id="SSF81665">
    <property type="entry name" value="Calcium ATPase, transmembrane domain M"/>
    <property type="match status" value="1"/>
</dbReference>
<feature type="transmembrane region" description="Helical" evidence="15">
    <location>
        <begin position="757"/>
        <end position="773"/>
    </location>
</feature>
<evidence type="ECO:0000256" key="8">
    <source>
        <dbReference type="ARBA" id="ARBA00022741"/>
    </source>
</evidence>
<dbReference type="PROSITE" id="PS00154">
    <property type="entry name" value="ATPASE_E1_E2"/>
    <property type="match status" value="1"/>
</dbReference>
<dbReference type="PRINTS" id="PR00943">
    <property type="entry name" value="CUATPASE"/>
</dbReference>
<comment type="similarity">
    <text evidence="2 15">Belongs to the cation transport ATPase (P-type) (TC 3.A.3) family. Type IB subfamily.</text>
</comment>
<evidence type="ECO:0000313" key="17">
    <source>
        <dbReference type="EMBL" id="TCJ16297.1"/>
    </source>
</evidence>
<dbReference type="NCBIfam" id="TIGR01512">
    <property type="entry name" value="ATPase-IB2_Cd"/>
    <property type="match status" value="1"/>
</dbReference>
<evidence type="ECO:0000256" key="7">
    <source>
        <dbReference type="ARBA" id="ARBA00022723"/>
    </source>
</evidence>
<dbReference type="PRINTS" id="PR00119">
    <property type="entry name" value="CATATPASE"/>
</dbReference>
<dbReference type="InterPro" id="IPR023214">
    <property type="entry name" value="HAD_sf"/>
</dbReference>
<dbReference type="InterPro" id="IPR018303">
    <property type="entry name" value="ATPase_P-typ_P_site"/>
</dbReference>
<evidence type="ECO:0000259" key="16">
    <source>
        <dbReference type="PROSITE" id="PS50846"/>
    </source>
</evidence>
<dbReference type="SFLD" id="SFLDS00003">
    <property type="entry name" value="Haloacid_Dehalogenase"/>
    <property type="match status" value="1"/>
</dbReference>
<dbReference type="InterPro" id="IPR006121">
    <property type="entry name" value="HMA_dom"/>
</dbReference>
<dbReference type="PANTHER" id="PTHR43520">
    <property type="entry name" value="ATP7, ISOFORM B"/>
    <property type="match status" value="1"/>
</dbReference>
<keyword evidence="14 15" id="KW-0472">Membrane</keyword>
<dbReference type="InterPro" id="IPR027256">
    <property type="entry name" value="P-typ_ATPase_IB"/>
</dbReference>
<organism evidence="17 18">
    <name type="scientific">Parasulfuritortus cantonensis</name>
    <dbReference type="NCBI Taxonomy" id="2528202"/>
    <lineage>
        <taxon>Bacteria</taxon>
        <taxon>Pseudomonadati</taxon>
        <taxon>Pseudomonadota</taxon>
        <taxon>Betaproteobacteria</taxon>
        <taxon>Nitrosomonadales</taxon>
        <taxon>Thiobacillaceae</taxon>
        <taxon>Parasulfuritortus</taxon>
    </lineage>
</organism>
<accession>A0A4R1BGK9</accession>
<evidence type="ECO:0000256" key="14">
    <source>
        <dbReference type="ARBA" id="ARBA00023136"/>
    </source>
</evidence>
<feature type="transmembrane region" description="Helical" evidence="15">
    <location>
        <begin position="214"/>
        <end position="236"/>
    </location>
</feature>
<evidence type="ECO:0000256" key="13">
    <source>
        <dbReference type="ARBA" id="ARBA00023065"/>
    </source>
</evidence>
<dbReference type="Gene3D" id="3.30.70.100">
    <property type="match status" value="1"/>
</dbReference>
<dbReference type="GO" id="GO:0043682">
    <property type="term" value="F:P-type divalent copper transporter activity"/>
    <property type="evidence" value="ECO:0007669"/>
    <property type="project" value="TreeGrafter"/>
</dbReference>
<dbReference type="Gene3D" id="3.40.1110.10">
    <property type="entry name" value="Calcium-transporting ATPase, cytoplasmic domain N"/>
    <property type="match status" value="1"/>
</dbReference>
<dbReference type="RefSeq" id="WP_131445225.1">
    <property type="nucleotide sequence ID" value="NZ_SJZB01000018.1"/>
</dbReference>
<dbReference type="Proteomes" id="UP000295443">
    <property type="component" value="Unassembled WGS sequence"/>
</dbReference>
<dbReference type="CDD" id="cd02079">
    <property type="entry name" value="P-type_ATPase_HM"/>
    <property type="match status" value="1"/>
</dbReference>
<keyword evidence="13" id="KW-0406">Ion transport</keyword>
<dbReference type="NCBIfam" id="TIGR01494">
    <property type="entry name" value="ATPase_P-type"/>
    <property type="match status" value="1"/>
</dbReference>
<dbReference type="CDD" id="cd00371">
    <property type="entry name" value="HMA"/>
    <property type="match status" value="1"/>
</dbReference>
<dbReference type="SFLD" id="SFLDF00027">
    <property type="entry name" value="p-type_atpase"/>
    <property type="match status" value="1"/>
</dbReference>